<dbReference type="KEGG" id="sgy:Sgly_2130"/>
<comment type="subcellular location">
    <subcellularLocation>
        <location evidence="1">Cell membrane</location>
        <topology evidence="1">Peripheral membrane protein</topology>
    </subcellularLocation>
</comment>
<dbReference type="OrthoDB" id="9806285at2"/>
<dbReference type="GO" id="GO:0005886">
    <property type="term" value="C:plasma membrane"/>
    <property type="evidence" value="ECO:0007669"/>
    <property type="project" value="UniProtKB-SubCell"/>
</dbReference>
<dbReference type="SMART" id="SM00382">
    <property type="entry name" value="AAA"/>
    <property type="match status" value="1"/>
</dbReference>
<dbReference type="eggNOG" id="COG0444">
    <property type="taxonomic scope" value="Bacteria"/>
</dbReference>
<dbReference type="EMBL" id="CP002547">
    <property type="protein sequence ID" value="ADY56421.1"/>
    <property type="molecule type" value="Genomic_DNA"/>
</dbReference>
<keyword evidence="10" id="KW-1185">Reference proteome</keyword>
<evidence type="ECO:0000256" key="5">
    <source>
        <dbReference type="ARBA" id="ARBA00022741"/>
    </source>
</evidence>
<dbReference type="PROSITE" id="PS00211">
    <property type="entry name" value="ABC_TRANSPORTER_1"/>
    <property type="match status" value="1"/>
</dbReference>
<feature type="domain" description="ABC transporter" evidence="8">
    <location>
        <begin position="2"/>
        <end position="247"/>
    </location>
</feature>
<dbReference type="PANTHER" id="PTHR43297">
    <property type="entry name" value="OLIGOPEPTIDE TRANSPORT ATP-BINDING PROTEIN APPD"/>
    <property type="match status" value="1"/>
</dbReference>
<dbReference type="RefSeq" id="WP_013625288.1">
    <property type="nucleotide sequence ID" value="NC_015172.1"/>
</dbReference>
<sequence length="267" mass="29591">MLKVDGLSVKARNGMLLLDNASLAVASGHIIGLTGASGSGKTTLLKSIMGMLDRNCSMIKGRIVVDNEEISKLGTKERRELCGKTIGFIPQNPMTAFDPRVKIGTQMRETLSIRLGISKSDADSLNAEKLMALNLKDCKRILRSYPGQLSGGMLQRIAVALMLALQPEYILADEPTSALDEDNREILTRILKKQREKTGILFLSHDVDALSALCETVFVMEHGKITETGTMEKLLSAPREKWTREFAAAHRKVEERNFIWTEYELNA</sequence>
<protein>
    <submittedName>
        <fullName evidence="9">Nickel-transporting ATPase</fullName>
        <ecNumber evidence="9">3.6.3.24</ecNumber>
    </submittedName>
</protein>
<evidence type="ECO:0000256" key="7">
    <source>
        <dbReference type="ARBA" id="ARBA00023136"/>
    </source>
</evidence>
<reference evidence="10" key="2">
    <citation type="submission" date="2011-02" db="EMBL/GenBank/DDBJ databases">
        <title>The complete genome of Syntrophobotulus glycolicus DSM 8271.</title>
        <authorList>
            <person name="Lucas S."/>
            <person name="Copeland A."/>
            <person name="Lapidus A."/>
            <person name="Bruce D."/>
            <person name="Goodwin L."/>
            <person name="Pitluck S."/>
            <person name="Kyrpides N."/>
            <person name="Mavromatis K."/>
            <person name="Pagani I."/>
            <person name="Ivanova N."/>
            <person name="Mikhailova N."/>
            <person name="Chertkov O."/>
            <person name="Held B."/>
            <person name="Detter J.C."/>
            <person name="Tapia R."/>
            <person name="Han C."/>
            <person name="Land M."/>
            <person name="Hauser L."/>
            <person name="Markowitz V."/>
            <person name="Cheng J.-F."/>
            <person name="Hugenholtz P."/>
            <person name="Woyke T."/>
            <person name="Wu D."/>
            <person name="Spring S."/>
            <person name="Schroeder M."/>
            <person name="Brambilla E."/>
            <person name="Klenk H.-P."/>
            <person name="Eisen J.A."/>
        </authorList>
    </citation>
    <scope>NUCLEOTIDE SEQUENCE [LARGE SCALE GENOMIC DNA]</scope>
    <source>
        <strain evidence="10">DSM 8271 / FlGlyR</strain>
    </source>
</reference>
<dbReference type="InterPro" id="IPR050388">
    <property type="entry name" value="ABC_Ni/Peptide_Import"/>
</dbReference>
<dbReference type="InterPro" id="IPR003593">
    <property type="entry name" value="AAA+_ATPase"/>
</dbReference>
<evidence type="ECO:0000256" key="1">
    <source>
        <dbReference type="ARBA" id="ARBA00004202"/>
    </source>
</evidence>
<accession>F0T2M2</accession>
<keyword evidence="9" id="KW-0378">Hydrolase</keyword>
<organism evidence="9 10">
    <name type="scientific">Syntrophobotulus glycolicus (strain DSM 8271 / FlGlyR)</name>
    <dbReference type="NCBI Taxonomy" id="645991"/>
    <lineage>
        <taxon>Bacteria</taxon>
        <taxon>Bacillati</taxon>
        <taxon>Bacillota</taxon>
        <taxon>Clostridia</taxon>
        <taxon>Eubacteriales</taxon>
        <taxon>Desulfitobacteriaceae</taxon>
        <taxon>Syntrophobotulus</taxon>
    </lineage>
</organism>
<reference evidence="9 10" key="1">
    <citation type="journal article" date="2011" name="Stand. Genomic Sci.">
        <title>Complete genome sequence of Syntrophobotulus glycolicus type strain (FlGlyR).</title>
        <authorList>
            <person name="Han C."/>
            <person name="Mwirichia R."/>
            <person name="Chertkov O."/>
            <person name="Held B."/>
            <person name="Lapidus A."/>
            <person name="Nolan M."/>
            <person name="Lucas S."/>
            <person name="Hammon N."/>
            <person name="Deshpande S."/>
            <person name="Cheng J.F."/>
            <person name="Tapia R."/>
            <person name="Goodwin L."/>
            <person name="Pitluck S."/>
            <person name="Huntemann M."/>
            <person name="Liolios K."/>
            <person name="Ivanova N."/>
            <person name="Pagani I."/>
            <person name="Mavromatis K."/>
            <person name="Ovchinikova G."/>
            <person name="Pati A."/>
            <person name="Chen A."/>
            <person name="Palaniappan K."/>
            <person name="Land M."/>
            <person name="Hauser L."/>
            <person name="Brambilla E.M."/>
            <person name="Rohde M."/>
            <person name="Spring S."/>
            <person name="Sikorski J."/>
            <person name="Goker M."/>
            <person name="Woyke T."/>
            <person name="Bristow J."/>
            <person name="Eisen J.A."/>
            <person name="Markowitz V."/>
            <person name="Hugenholtz P."/>
            <person name="Kyrpides N.C."/>
            <person name="Klenk H.P."/>
            <person name="Detter J.C."/>
        </authorList>
    </citation>
    <scope>NUCLEOTIDE SEQUENCE [LARGE SCALE GENOMIC DNA]</scope>
    <source>
        <strain evidence="10">DSM 8271 / FlGlyR</strain>
    </source>
</reference>
<evidence type="ECO:0000313" key="9">
    <source>
        <dbReference type="EMBL" id="ADY56421.1"/>
    </source>
</evidence>
<keyword evidence="7" id="KW-0472">Membrane</keyword>
<evidence type="ECO:0000313" key="10">
    <source>
        <dbReference type="Proteomes" id="UP000007488"/>
    </source>
</evidence>
<dbReference type="GO" id="GO:0005524">
    <property type="term" value="F:ATP binding"/>
    <property type="evidence" value="ECO:0007669"/>
    <property type="project" value="UniProtKB-KW"/>
</dbReference>
<dbReference type="HOGENOM" id="CLU_000604_1_23_9"/>
<dbReference type="Pfam" id="PF00005">
    <property type="entry name" value="ABC_tran"/>
    <property type="match status" value="1"/>
</dbReference>
<evidence type="ECO:0000256" key="3">
    <source>
        <dbReference type="ARBA" id="ARBA00022448"/>
    </source>
</evidence>
<dbReference type="Proteomes" id="UP000007488">
    <property type="component" value="Chromosome"/>
</dbReference>
<keyword evidence="6" id="KW-0067">ATP-binding</keyword>
<dbReference type="GO" id="GO:0016887">
    <property type="term" value="F:ATP hydrolysis activity"/>
    <property type="evidence" value="ECO:0007669"/>
    <property type="project" value="InterPro"/>
</dbReference>
<dbReference type="PROSITE" id="PS50893">
    <property type="entry name" value="ABC_TRANSPORTER_2"/>
    <property type="match status" value="1"/>
</dbReference>
<dbReference type="CDD" id="cd03257">
    <property type="entry name" value="ABC_NikE_OppD_transporters"/>
    <property type="match status" value="1"/>
</dbReference>
<keyword evidence="5" id="KW-0547">Nucleotide-binding</keyword>
<evidence type="ECO:0000256" key="4">
    <source>
        <dbReference type="ARBA" id="ARBA00022475"/>
    </source>
</evidence>
<dbReference type="InterPro" id="IPR017871">
    <property type="entry name" value="ABC_transporter-like_CS"/>
</dbReference>
<evidence type="ECO:0000256" key="6">
    <source>
        <dbReference type="ARBA" id="ARBA00022840"/>
    </source>
</evidence>
<dbReference type="AlphaFoldDB" id="F0T2M2"/>
<dbReference type="SUPFAM" id="SSF52540">
    <property type="entry name" value="P-loop containing nucleoside triphosphate hydrolases"/>
    <property type="match status" value="1"/>
</dbReference>
<proteinExistence type="inferred from homology"/>
<gene>
    <name evidence="9" type="ordered locus">Sgly_2130</name>
</gene>
<dbReference type="Gene3D" id="3.40.50.300">
    <property type="entry name" value="P-loop containing nucleotide triphosphate hydrolases"/>
    <property type="match status" value="1"/>
</dbReference>
<dbReference type="PANTHER" id="PTHR43297:SF2">
    <property type="entry name" value="DIPEPTIDE TRANSPORT ATP-BINDING PROTEIN DPPD"/>
    <property type="match status" value="1"/>
</dbReference>
<dbReference type="InterPro" id="IPR003439">
    <property type="entry name" value="ABC_transporter-like_ATP-bd"/>
</dbReference>
<keyword evidence="4" id="KW-1003">Cell membrane</keyword>
<evidence type="ECO:0000256" key="2">
    <source>
        <dbReference type="ARBA" id="ARBA00005417"/>
    </source>
</evidence>
<dbReference type="EC" id="3.6.3.24" evidence="9"/>
<dbReference type="STRING" id="645991.Sgly_2130"/>
<dbReference type="InterPro" id="IPR027417">
    <property type="entry name" value="P-loop_NTPase"/>
</dbReference>
<keyword evidence="3" id="KW-0813">Transport</keyword>
<name>F0T2M2_SYNGF</name>
<comment type="similarity">
    <text evidence="2">Belongs to the ABC transporter superfamily.</text>
</comment>
<evidence type="ECO:0000259" key="8">
    <source>
        <dbReference type="PROSITE" id="PS50893"/>
    </source>
</evidence>